<name>A0A7X1ZFF7_9PROT</name>
<dbReference type="Gene3D" id="3.30.70.2220">
    <property type="entry name" value="CRISPR-Cas system, Cmr2 subunit, D1 domain, cysteine cluster"/>
    <property type="match status" value="1"/>
</dbReference>
<accession>A0A7X1ZFF7</accession>
<dbReference type="InterPro" id="IPR054767">
    <property type="entry name" value="Cas10-Cmr2_palm2"/>
</dbReference>
<protein>
    <submittedName>
        <fullName evidence="4">Type III-B CRISPR-associated protein Cas10/Cmr2</fullName>
    </submittedName>
</protein>
<dbReference type="AlphaFoldDB" id="A0A7X1ZFF7"/>
<dbReference type="GO" id="GO:0000166">
    <property type="term" value="F:nucleotide binding"/>
    <property type="evidence" value="ECO:0007669"/>
    <property type="project" value="UniProtKB-KW"/>
</dbReference>
<evidence type="ECO:0000259" key="3">
    <source>
        <dbReference type="PROSITE" id="PS50887"/>
    </source>
</evidence>
<dbReference type="InterPro" id="IPR038242">
    <property type="entry name" value="Cmr2_N"/>
</dbReference>
<organism evidence="4 5">
    <name type="scientific">Roseospira navarrensis</name>
    <dbReference type="NCBI Taxonomy" id="140058"/>
    <lineage>
        <taxon>Bacteria</taxon>
        <taxon>Pseudomonadati</taxon>
        <taxon>Pseudomonadota</taxon>
        <taxon>Alphaproteobacteria</taxon>
        <taxon>Rhodospirillales</taxon>
        <taxon>Rhodospirillaceae</taxon>
        <taxon>Roseospira</taxon>
    </lineage>
</organism>
<dbReference type="Proteomes" id="UP000434582">
    <property type="component" value="Unassembled WGS sequence"/>
</dbReference>
<evidence type="ECO:0000313" key="4">
    <source>
        <dbReference type="EMBL" id="MQX37565.1"/>
    </source>
</evidence>
<feature type="domain" description="GGDEF" evidence="3">
    <location>
        <begin position="717"/>
        <end position="962"/>
    </location>
</feature>
<comment type="caution">
    <text evidence="4">The sequence shown here is derived from an EMBL/GenBank/DDBJ whole genome shotgun (WGS) entry which is preliminary data.</text>
</comment>
<dbReference type="Pfam" id="PF12469">
    <property type="entry name" value="Cmr2_N"/>
    <property type="match status" value="1"/>
</dbReference>
<evidence type="ECO:0000313" key="5">
    <source>
        <dbReference type="Proteomes" id="UP000434582"/>
    </source>
</evidence>
<dbReference type="NCBIfam" id="TIGR02577">
    <property type="entry name" value="cas_TM1794_Cmr2"/>
    <property type="match status" value="1"/>
</dbReference>
<dbReference type="InterPro" id="IPR000160">
    <property type="entry name" value="GGDEF_dom"/>
</dbReference>
<dbReference type="GO" id="GO:0051607">
    <property type="term" value="P:defense response to virus"/>
    <property type="evidence" value="ECO:0007669"/>
    <property type="project" value="UniProtKB-KW"/>
</dbReference>
<keyword evidence="5" id="KW-1185">Reference proteome</keyword>
<reference evidence="4 5" key="1">
    <citation type="submission" date="2019-10" db="EMBL/GenBank/DDBJ databases">
        <title>Draft whole-genome sequence of the purple nonsulfur photosynthetic bacterium Roseospira navarrensis DSM 15114.</title>
        <authorList>
            <person name="Kyndt J.A."/>
            <person name="Meyer T.E."/>
        </authorList>
    </citation>
    <scope>NUCLEOTIDE SEQUENCE [LARGE SCALE GENOMIC DNA]</scope>
    <source>
        <strain evidence="4 5">DSM 15114</strain>
    </source>
</reference>
<evidence type="ECO:0000256" key="1">
    <source>
        <dbReference type="ARBA" id="ARBA00022741"/>
    </source>
</evidence>
<dbReference type="PROSITE" id="PS50887">
    <property type="entry name" value="GGDEF"/>
    <property type="match status" value="1"/>
</dbReference>
<dbReference type="InterPro" id="IPR024615">
    <property type="entry name" value="CRISPR-assoc_Cmr2_N"/>
</dbReference>
<dbReference type="InterPro" id="IPR013407">
    <property type="entry name" value="CRISPR-assoc_prot_Cmr2"/>
</dbReference>
<dbReference type="Pfam" id="PF22335">
    <property type="entry name" value="Cas10-Cmr2_palm2"/>
    <property type="match status" value="1"/>
</dbReference>
<sequence>MNAFQFWQQKIIQVFHDPPAKPFGGIPKVSGGLKSITERLFDLFQEHIQGRKWRHRYKAADWAASGADRPMLYVPKKKGVSGLGSVRWPNQPVISHPLAPGRLLELSGAASTDRGETPALEDALEDAQGQPRDLIDEQEDVARDLAVLVRLSFDEKDLHYAFIVPWRRYRDDLMARFPNDPLWQEPPAESRSPDHSIWDHLKVTTALAFMQPHTWKEPPRDLDTPREPWMLRVSLGPVGRFIGQARTSRDLWIGSFLLADLAWHAMQRIVEQYGPDCIVYPDLRANPRADVWLAGAYPEALPEQGKEPATYAAVLPDAFVALVPRGGAGHLMTLEELARQCQERVEARWAALHGCVKTWIRNRVRPDGTAWESIWDRQTARCPIHVTWTAVPWRPMERIEEAESLRGRALPNQPARLPIRTADHAAIAARRARLSPWVAPEVWAHYEQARDVYAHANLDLHQMERGFDYALTHHMLGVRHALREAAHPAPIPDDEPGEKCTLCGEREALHGGPSGPLPLWQARKHGRDFWRVKDLDRDETGEERLCAVCTTKRFLIDADQSRVPQKSLLGVVWAGSSGIQAGDGSARDRDGRLRVPFPSTATVAAQGFLEATFGEPRLHTALEALAEACRTAALPRTSFPRTLPRLAAVYHDAPAPVRALLEYEAEDMLFPEVLDGKARTFEANGDLAKKERHQALAKAVSAFRQAAAAMDIPAPTTRIAVLHLDGDNMGKLLVGEADAIAARWRDVLHPQVIDRLGRNGHLKAAGWGDLLDAKRLMGPSVHAFISRALGQFSHRIVPWVVEQEFSGVLIYAGGDDVLCLAPADEAIPLAARLHQLFSAAWVVDTLPHQQVWAWRRPGWRGEDDQTEARKRFLIPRADGPGAPIRLGVPGQRVARHVSEDTDPPAMDVRGLLLPMLGSGASLSAGVAIGHYKTPLSVMLSRASDLETMAKAQGRSAIALGHASRGGVKTGFSLPWGVADADEPPTAAATLTQVIKAFRKGTLPGRLPYKLRDISASVNDALDVIGRSGQSGKDRQAAEQTLLHGMFRSCLEGSVPDSVKKAAEELWLRGVTVARACPDADGSVHPEHFADGLLVCRELARGESAGEAEA</sequence>
<keyword evidence="2" id="KW-0051">Antiviral defense</keyword>
<proteinExistence type="predicted"/>
<keyword evidence="1" id="KW-0547">Nucleotide-binding</keyword>
<gene>
    <name evidence="4" type="primary">cas10</name>
    <name evidence="4" type="ORF">GHC57_13660</name>
</gene>
<evidence type="ECO:0000256" key="2">
    <source>
        <dbReference type="ARBA" id="ARBA00023118"/>
    </source>
</evidence>
<dbReference type="InterPro" id="IPR043128">
    <property type="entry name" value="Rev_trsase/Diguanyl_cyclase"/>
</dbReference>
<dbReference type="OrthoDB" id="9758700at2"/>
<dbReference type="RefSeq" id="WP_153345176.1">
    <property type="nucleotide sequence ID" value="NZ_WIVE01000047.1"/>
</dbReference>
<dbReference type="Gene3D" id="3.30.70.270">
    <property type="match status" value="1"/>
</dbReference>
<dbReference type="EMBL" id="WIVE01000047">
    <property type="protein sequence ID" value="MQX37565.1"/>
    <property type="molecule type" value="Genomic_DNA"/>
</dbReference>